<dbReference type="Proteomes" id="UP000003163">
    <property type="component" value="Unassembled WGS sequence"/>
</dbReference>
<feature type="chain" id="PRO_5003821725" evidence="1">
    <location>
        <begin position="20"/>
        <end position="857"/>
    </location>
</feature>
<protein>
    <submittedName>
        <fullName evidence="2">Uncharacterized protein</fullName>
    </submittedName>
</protein>
<gene>
    <name evidence="2" type="ORF">EDEG_03107</name>
</gene>
<organism evidence="2 3">
    <name type="scientific">Edhazardia aedis (strain USNM 41457)</name>
    <name type="common">Microsporidian parasite</name>
    <dbReference type="NCBI Taxonomy" id="1003232"/>
    <lineage>
        <taxon>Eukaryota</taxon>
        <taxon>Fungi</taxon>
        <taxon>Fungi incertae sedis</taxon>
        <taxon>Microsporidia</taxon>
        <taxon>Edhazardia</taxon>
    </lineage>
</organism>
<evidence type="ECO:0000313" key="2">
    <source>
        <dbReference type="EMBL" id="EJW02487.1"/>
    </source>
</evidence>
<keyword evidence="1" id="KW-0732">Signal</keyword>
<accession>J9DM81</accession>
<reference evidence="3" key="2">
    <citation type="submission" date="2015-07" db="EMBL/GenBank/DDBJ databases">
        <title>Contrasting host-pathogen interactions and genome evolution in two generalist and specialist microsporidian pathogens of mosquitoes.</title>
        <authorList>
            <consortium name="The Broad Institute Genomics Platform"/>
            <consortium name="The Broad Institute Genome Sequencing Center for Infectious Disease"/>
            <person name="Cuomo C.A."/>
            <person name="Sanscrainte N.D."/>
            <person name="Goldberg J.M."/>
            <person name="Heiman D."/>
            <person name="Young S."/>
            <person name="Zeng Q."/>
            <person name="Becnel J.J."/>
            <person name="Birren B.W."/>
        </authorList>
    </citation>
    <scope>NUCLEOTIDE SEQUENCE [LARGE SCALE GENOMIC DNA]</scope>
    <source>
        <strain evidence="3">USNM 41457</strain>
    </source>
</reference>
<dbReference type="EMBL" id="AFBI03000069">
    <property type="protein sequence ID" value="EJW02487.1"/>
    <property type="molecule type" value="Genomic_DNA"/>
</dbReference>
<dbReference type="VEuPathDB" id="MicrosporidiaDB:EDEG_03107"/>
<reference evidence="2 3" key="1">
    <citation type="submission" date="2011-08" db="EMBL/GenBank/DDBJ databases">
        <authorList>
            <person name="Liu Z.J."/>
            <person name="Shi F.L."/>
            <person name="Lu J.Q."/>
            <person name="Li M."/>
            <person name="Wang Z.L."/>
        </authorList>
    </citation>
    <scope>NUCLEOTIDE SEQUENCE [LARGE SCALE GENOMIC DNA]</scope>
    <source>
        <strain evidence="2 3">USNM 41457</strain>
    </source>
</reference>
<sequence length="857" mass="102466">MLCFSSLKMFLFILTVRLSQQIYKFQNPDHQSSNNRKFSLKRQLEVVNNEVENVDKSKMPRLTSSPIIQPFYDILNLNNIDKMLKNVQKVHSESSHIHFNYFFVYYLLFFNSEYFDNRKNIIKKLGDEINVLKIKLLFTQRKINEEVSPSQHLLGYLSICISETLYLIEFIELYNMENHQCDLRKRHEKFDHIRREFLNRLDNIYNEKLSCLQFLNIKIEDKNKLVRNSLQIFHLYMKCAFLYLNKSNQETIIESCAHNGNLISISYLLKTKFSMKKILNQLFKLVNINDESYNTQICLTDISVYLVDLIWKNRCNTIRDTQNCVVLTLKVFNYHYYFLKKNSKIPTEKIKYVKENAIRFFEIFRQMLSFLFLSLIKYYSNDMKTFSKPILYHVIETLNTLNVKTNIIFSDLSILNTSNNFYTIVQQEQKFSERIKELNNLFRTIVSLVNKFFAPTDHRKPCSQISLVKALTDFESNIINYMDSLVFHLHIKDKNSLFENKKFTLYALESFKYSFDVHLGPLHLFNSQLSVERFEQGSKKLLDDFYISSNTIHSFLESLNQESDIIDKYFNDNTKCFQESLKICTNINFIDCIKPPFCNKNENIKNFLQTFAKEINNITCHNHLQEIRENTLKFRFVLTKFEENLKGYLEKIKEYDQLLQLDSKLKIFYNECKNFFWFSPLSFNSYSIRNFHCAKKIFDNFVEEFFSLISEISELDEEPKLLFYHKEMYNLLDFESSIHKYREIIDEISKFTCIFNQVVLYITAIPKHYKNTFSDSILSMLQNQIKRNATFISSKKKLIEKKYVSAKKALNVIRENFNLCTLSQEFADRKENVESSFSNFAILYECYFSKIFRSYNR</sequence>
<dbReference type="AlphaFoldDB" id="J9DM81"/>
<name>J9DM81_EDHAE</name>
<evidence type="ECO:0000313" key="3">
    <source>
        <dbReference type="Proteomes" id="UP000003163"/>
    </source>
</evidence>
<keyword evidence="3" id="KW-1185">Reference proteome</keyword>
<comment type="caution">
    <text evidence="2">The sequence shown here is derived from an EMBL/GenBank/DDBJ whole genome shotgun (WGS) entry which is preliminary data.</text>
</comment>
<dbReference type="InParanoid" id="J9DM81"/>
<proteinExistence type="predicted"/>
<evidence type="ECO:0000256" key="1">
    <source>
        <dbReference type="SAM" id="SignalP"/>
    </source>
</evidence>
<feature type="signal peptide" evidence="1">
    <location>
        <begin position="1"/>
        <end position="19"/>
    </location>
</feature>
<dbReference type="HOGENOM" id="CLU_333451_0_0_1"/>